<dbReference type="Pfam" id="PF01272">
    <property type="entry name" value="GreA_GreB"/>
    <property type="match status" value="1"/>
</dbReference>
<dbReference type="InterPro" id="IPR036953">
    <property type="entry name" value="GreA/GreB_C_sf"/>
</dbReference>
<dbReference type="EMBL" id="LAZR01000392">
    <property type="protein sequence ID" value="KKN71002.1"/>
    <property type="molecule type" value="Genomic_DNA"/>
</dbReference>
<dbReference type="SUPFAM" id="SSF54534">
    <property type="entry name" value="FKBP-like"/>
    <property type="match status" value="1"/>
</dbReference>
<sequence>MSINHACLLTGRDYTILQAKLSRALADGDSMVPALRHKLRNSVVVFGKDISPDVVTLNSRVVYRRGAGTMETRVVVDDGEWEVVGMTLPITTPLGLVLLGMSVGDRCVYIGSNGFEVTVSVERVAYQPEAARHVGSIASPAHICPDHRDLLPDSGTIIPFERAKSKVKGQQPGTDDPDPSAA</sequence>
<reference evidence="3" key="1">
    <citation type="journal article" date="2015" name="Nature">
        <title>Complex archaea that bridge the gap between prokaryotes and eukaryotes.</title>
        <authorList>
            <person name="Spang A."/>
            <person name="Saw J.H."/>
            <person name="Jorgensen S.L."/>
            <person name="Zaremba-Niedzwiedzka K."/>
            <person name="Martijn J."/>
            <person name="Lind A.E."/>
            <person name="van Eijk R."/>
            <person name="Schleper C."/>
            <person name="Guy L."/>
            <person name="Ettema T.J."/>
        </authorList>
    </citation>
    <scope>NUCLEOTIDE SEQUENCE</scope>
</reference>
<evidence type="ECO:0000313" key="3">
    <source>
        <dbReference type="EMBL" id="KKN71002.1"/>
    </source>
</evidence>
<accession>A0A0F9T7R8</accession>
<dbReference type="GO" id="GO:0032784">
    <property type="term" value="P:regulation of DNA-templated transcription elongation"/>
    <property type="evidence" value="ECO:0007669"/>
    <property type="project" value="InterPro"/>
</dbReference>
<proteinExistence type="predicted"/>
<gene>
    <name evidence="3" type="ORF">LCGC14_0425190</name>
</gene>
<evidence type="ECO:0000259" key="2">
    <source>
        <dbReference type="Pfam" id="PF01272"/>
    </source>
</evidence>
<comment type="caution">
    <text evidence="3">The sequence shown here is derived from an EMBL/GenBank/DDBJ whole genome shotgun (WGS) entry which is preliminary data.</text>
</comment>
<organism evidence="3">
    <name type="scientific">marine sediment metagenome</name>
    <dbReference type="NCBI Taxonomy" id="412755"/>
    <lineage>
        <taxon>unclassified sequences</taxon>
        <taxon>metagenomes</taxon>
        <taxon>ecological metagenomes</taxon>
    </lineage>
</organism>
<evidence type="ECO:0000256" key="1">
    <source>
        <dbReference type="SAM" id="MobiDB-lite"/>
    </source>
</evidence>
<dbReference type="Gene3D" id="3.10.50.30">
    <property type="entry name" value="Transcription elongation factor, GreA/GreB, C-terminal domain"/>
    <property type="match status" value="1"/>
</dbReference>
<dbReference type="InterPro" id="IPR001437">
    <property type="entry name" value="Tscrpt_elong_fac_GreA/B_C"/>
</dbReference>
<feature type="region of interest" description="Disordered" evidence="1">
    <location>
        <begin position="161"/>
        <end position="182"/>
    </location>
</feature>
<feature type="domain" description="Transcription elongation factor GreA/GreB C-terminal" evidence="2">
    <location>
        <begin position="52"/>
        <end position="126"/>
    </location>
</feature>
<dbReference type="GO" id="GO:0003677">
    <property type="term" value="F:DNA binding"/>
    <property type="evidence" value="ECO:0007669"/>
    <property type="project" value="InterPro"/>
</dbReference>
<dbReference type="AlphaFoldDB" id="A0A0F9T7R8"/>
<name>A0A0F9T7R8_9ZZZZ</name>
<protein>
    <recommendedName>
        <fullName evidence="2">Transcription elongation factor GreA/GreB C-terminal domain-containing protein</fullName>
    </recommendedName>
</protein>